<keyword evidence="2" id="KW-1185">Reference proteome</keyword>
<gene>
    <name evidence="1" type="ORF">HJG63_007992</name>
</gene>
<name>A0A7J8KBD8_ROUAE</name>
<dbReference type="Proteomes" id="UP000593571">
    <property type="component" value="Unassembled WGS sequence"/>
</dbReference>
<organism evidence="1 2">
    <name type="scientific">Rousettus aegyptiacus</name>
    <name type="common">Egyptian fruit bat</name>
    <name type="synonym">Pteropus aegyptiacus</name>
    <dbReference type="NCBI Taxonomy" id="9407"/>
    <lineage>
        <taxon>Eukaryota</taxon>
        <taxon>Metazoa</taxon>
        <taxon>Chordata</taxon>
        <taxon>Craniata</taxon>
        <taxon>Vertebrata</taxon>
        <taxon>Euteleostomi</taxon>
        <taxon>Mammalia</taxon>
        <taxon>Eutheria</taxon>
        <taxon>Laurasiatheria</taxon>
        <taxon>Chiroptera</taxon>
        <taxon>Yinpterochiroptera</taxon>
        <taxon>Pteropodoidea</taxon>
        <taxon>Pteropodidae</taxon>
        <taxon>Rousettinae</taxon>
        <taxon>Rousettus</taxon>
    </lineage>
</organism>
<protein>
    <submittedName>
        <fullName evidence="1">Uncharacterized protein</fullName>
    </submittedName>
</protein>
<evidence type="ECO:0000313" key="2">
    <source>
        <dbReference type="Proteomes" id="UP000593571"/>
    </source>
</evidence>
<accession>A0A7J8KBD8</accession>
<dbReference type="AlphaFoldDB" id="A0A7J8KBD8"/>
<sequence>MTSKMRSLEGVSKPLSRFLSTIPKRSLIPMCQSLYLTIKWFPLVTLKVNSKRCTTRATLACSDRKNLSEPLPALPQANAASTLTAQKTSKHSGAATGMLLTLRLSFSAHDWFLFELLCHFVRLHLPSRDGAGITSENGNQKTLSIL</sequence>
<evidence type="ECO:0000313" key="1">
    <source>
        <dbReference type="EMBL" id="KAF6506187.1"/>
    </source>
</evidence>
<comment type="caution">
    <text evidence="1">The sequence shown here is derived from an EMBL/GenBank/DDBJ whole genome shotgun (WGS) entry which is preliminary data.</text>
</comment>
<dbReference type="EMBL" id="JACASE010000001">
    <property type="protein sequence ID" value="KAF6506187.1"/>
    <property type="molecule type" value="Genomic_DNA"/>
</dbReference>
<proteinExistence type="predicted"/>
<reference evidence="1 2" key="1">
    <citation type="journal article" date="2020" name="Nature">
        <title>Six reference-quality genomes reveal evolution of bat adaptations.</title>
        <authorList>
            <person name="Jebb D."/>
            <person name="Huang Z."/>
            <person name="Pippel M."/>
            <person name="Hughes G.M."/>
            <person name="Lavrichenko K."/>
            <person name="Devanna P."/>
            <person name="Winkler S."/>
            <person name="Jermiin L.S."/>
            <person name="Skirmuntt E.C."/>
            <person name="Katzourakis A."/>
            <person name="Burkitt-Gray L."/>
            <person name="Ray D.A."/>
            <person name="Sullivan K.A.M."/>
            <person name="Roscito J.G."/>
            <person name="Kirilenko B.M."/>
            <person name="Davalos L.M."/>
            <person name="Corthals A.P."/>
            <person name="Power M.L."/>
            <person name="Jones G."/>
            <person name="Ransome R.D."/>
            <person name="Dechmann D.K.N."/>
            <person name="Locatelli A.G."/>
            <person name="Puechmaille S.J."/>
            <person name="Fedrigo O."/>
            <person name="Jarvis E.D."/>
            <person name="Hiller M."/>
            <person name="Vernes S.C."/>
            <person name="Myers E.W."/>
            <person name="Teeling E.C."/>
        </authorList>
    </citation>
    <scope>NUCLEOTIDE SEQUENCE [LARGE SCALE GENOMIC DNA]</scope>
    <source>
        <strain evidence="1">MRouAeg1</strain>
        <tissue evidence="1">Muscle</tissue>
    </source>
</reference>